<feature type="non-terminal residue" evidence="4">
    <location>
        <position position="1"/>
    </location>
</feature>
<feature type="coiled-coil region" evidence="2">
    <location>
        <begin position="42"/>
        <end position="105"/>
    </location>
</feature>
<evidence type="ECO:0000256" key="2">
    <source>
        <dbReference type="SAM" id="Coils"/>
    </source>
</evidence>
<dbReference type="GO" id="GO:0016791">
    <property type="term" value="F:phosphatase activity"/>
    <property type="evidence" value="ECO:0007669"/>
    <property type="project" value="TreeGrafter"/>
</dbReference>
<dbReference type="Pfam" id="PF07228">
    <property type="entry name" value="SpoIIE"/>
    <property type="match status" value="1"/>
</dbReference>
<reference evidence="4" key="1">
    <citation type="journal article" date="2014" name="Front. Microbiol.">
        <title>High frequency of phylogenetically diverse reductive dehalogenase-homologous genes in deep subseafloor sedimentary metagenomes.</title>
        <authorList>
            <person name="Kawai M."/>
            <person name="Futagami T."/>
            <person name="Toyoda A."/>
            <person name="Takaki Y."/>
            <person name="Nishi S."/>
            <person name="Hori S."/>
            <person name="Arai W."/>
            <person name="Tsubouchi T."/>
            <person name="Morono Y."/>
            <person name="Uchiyama I."/>
            <person name="Ito T."/>
            <person name="Fujiyama A."/>
            <person name="Inagaki F."/>
            <person name="Takami H."/>
        </authorList>
    </citation>
    <scope>NUCLEOTIDE SEQUENCE</scope>
    <source>
        <strain evidence="4">Expedition CK06-06</strain>
    </source>
</reference>
<accession>X1R7T3</accession>
<dbReference type="InterPro" id="IPR052016">
    <property type="entry name" value="Bact_Sigma-Reg"/>
</dbReference>
<dbReference type="Gene3D" id="3.60.40.10">
    <property type="entry name" value="PPM-type phosphatase domain"/>
    <property type="match status" value="1"/>
</dbReference>
<gene>
    <name evidence="4" type="ORF">S12H4_10395</name>
</gene>
<name>X1R7T3_9ZZZZ</name>
<dbReference type="EMBL" id="BARW01004435">
    <property type="protein sequence ID" value="GAI63066.1"/>
    <property type="molecule type" value="Genomic_DNA"/>
</dbReference>
<dbReference type="InterPro" id="IPR036457">
    <property type="entry name" value="PPM-type-like_dom_sf"/>
</dbReference>
<proteinExistence type="predicted"/>
<feature type="domain" description="PPM-type phosphatase" evidence="3">
    <location>
        <begin position="117"/>
        <end position="280"/>
    </location>
</feature>
<dbReference type="AlphaFoldDB" id="X1R7T3"/>
<keyword evidence="1" id="KW-0378">Hydrolase</keyword>
<organism evidence="4">
    <name type="scientific">marine sediment metagenome</name>
    <dbReference type="NCBI Taxonomy" id="412755"/>
    <lineage>
        <taxon>unclassified sequences</taxon>
        <taxon>metagenomes</taxon>
        <taxon>ecological metagenomes</taxon>
    </lineage>
</organism>
<comment type="caution">
    <text evidence="4">The sequence shown here is derived from an EMBL/GenBank/DDBJ whole genome shotgun (WGS) entry which is preliminary data.</text>
</comment>
<dbReference type="SMART" id="SM00331">
    <property type="entry name" value="PP2C_SIG"/>
    <property type="match status" value="1"/>
</dbReference>
<feature type="non-terminal residue" evidence="4">
    <location>
        <position position="280"/>
    </location>
</feature>
<keyword evidence="2" id="KW-0175">Coiled coil</keyword>
<sequence>QRITGRNSKGKQLSLTISIVPSFLFSPSEDSLIFIFSDSTEEENIQKQYKELYKREKKEREKIEEFNTRLNDLVDNKAKELKEAHQELEKAYSALKNELEIAKSVQSGLLPDLLPDLPNLKVAGMYIPTDKVGGDMYDILLTKDNKTAVFIFDVSGHGVPSALICVMAKMLFTHHIKNGGRPSEIFSAVNKDICNYIKTGHYLTAFLGIIDHTDNTMIYSQAGHVYPIIYHHKTGKTTFIPGNSVFIGHVALADIATYHDSIVSLEWNDKLLFYTDGLTE</sequence>
<evidence type="ECO:0000259" key="3">
    <source>
        <dbReference type="SMART" id="SM00331"/>
    </source>
</evidence>
<dbReference type="InterPro" id="IPR001932">
    <property type="entry name" value="PPM-type_phosphatase-like_dom"/>
</dbReference>
<protein>
    <recommendedName>
        <fullName evidence="3">PPM-type phosphatase domain-containing protein</fullName>
    </recommendedName>
</protein>
<dbReference type="PANTHER" id="PTHR43156">
    <property type="entry name" value="STAGE II SPORULATION PROTEIN E-RELATED"/>
    <property type="match status" value="1"/>
</dbReference>
<dbReference type="PANTHER" id="PTHR43156:SF2">
    <property type="entry name" value="STAGE II SPORULATION PROTEIN E"/>
    <property type="match status" value="1"/>
</dbReference>
<evidence type="ECO:0000256" key="1">
    <source>
        <dbReference type="ARBA" id="ARBA00022801"/>
    </source>
</evidence>
<evidence type="ECO:0000313" key="4">
    <source>
        <dbReference type="EMBL" id="GAI63066.1"/>
    </source>
</evidence>